<evidence type="ECO:0000313" key="2">
    <source>
        <dbReference type="Proteomes" id="UP001143856"/>
    </source>
</evidence>
<comment type="caution">
    <text evidence="1">The sequence shown here is derived from an EMBL/GenBank/DDBJ whole genome shotgun (WGS) entry which is preliminary data.</text>
</comment>
<name>A0ACC1MWE6_9PEZI</name>
<accession>A0ACC1MWE6</accession>
<dbReference type="Proteomes" id="UP001143856">
    <property type="component" value="Unassembled WGS sequence"/>
</dbReference>
<evidence type="ECO:0000313" key="1">
    <source>
        <dbReference type="EMBL" id="KAJ2971155.1"/>
    </source>
</evidence>
<proteinExistence type="predicted"/>
<dbReference type="EMBL" id="JAPDGR010003461">
    <property type="protein sequence ID" value="KAJ2971155.1"/>
    <property type="molecule type" value="Genomic_DNA"/>
</dbReference>
<keyword evidence="2" id="KW-1185">Reference proteome</keyword>
<gene>
    <name evidence="1" type="ORF">NUW58_g9496</name>
</gene>
<reference evidence="1" key="1">
    <citation type="submission" date="2022-10" db="EMBL/GenBank/DDBJ databases">
        <title>Genome Sequence of Xylaria curta.</title>
        <authorList>
            <person name="Buettner E."/>
        </authorList>
    </citation>
    <scope>NUCLEOTIDE SEQUENCE</scope>
    <source>
        <strain evidence="1">Babe10</strain>
    </source>
</reference>
<organism evidence="1 2">
    <name type="scientific">Xylaria curta</name>
    <dbReference type="NCBI Taxonomy" id="42375"/>
    <lineage>
        <taxon>Eukaryota</taxon>
        <taxon>Fungi</taxon>
        <taxon>Dikarya</taxon>
        <taxon>Ascomycota</taxon>
        <taxon>Pezizomycotina</taxon>
        <taxon>Sordariomycetes</taxon>
        <taxon>Xylariomycetidae</taxon>
        <taxon>Xylariales</taxon>
        <taxon>Xylariaceae</taxon>
        <taxon>Xylaria</taxon>
    </lineage>
</organism>
<protein>
    <submittedName>
        <fullName evidence="1">Uncharacterized protein</fullName>
    </submittedName>
</protein>
<sequence>MKCILLGRAGDPLVPPPVDDAARMKEFMFRFDLDIGRTPPHKIRLLKVLRSSICLGPLGPLDLDKAKYELFEFDYEYGKRPSYVAISYVWGDESETSTISINGADVQVRTNLVQALASIRAFNHETYIWVDSVCINQEDKAEKAYMVAYMAPIFACASFVYAFLGPTEKATPHSSSDDLFRHLKELGELFWAHARDAERGKLTRRSLGLGSVLERSLDTLFKKFRLPPGHQDAFPTEEYWALSTRPFWSRIWVIQETCAARRFCLEAFQHHVIRTQGATLRRSSPLEPGDPNEQLRKFALAYPRLRKCIRHSSMPRSSLDITSLRLAMTNFYIKELPRGFRATDPREYGVCLVGLYRQGGEGLRQSRLHEECPGGLHGYYALYDLTRVHRYSGVGATRDEESNSAPELGA</sequence>